<proteinExistence type="predicted"/>
<dbReference type="EMBL" id="JBHLUH010000038">
    <property type="protein sequence ID" value="MFC0529681.1"/>
    <property type="molecule type" value="Genomic_DNA"/>
</dbReference>
<reference evidence="2 3" key="1">
    <citation type="submission" date="2024-09" db="EMBL/GenBank/DDBJ databases">
        <authorList>
            <person name="Sun Q."/>
            <person name="Mori K."/>
        </authorList>
    </citation>
    <scope>NUCLEOTIDE SEQUENCE [LARGE SCALE GENOMIC DNA]</scope>
    <source>
        <strain evidence="2 3">TBRC 3947</strain>
    </source>
</reference>
<evidence type="ECO:0000313" key="3">
    <source>
        <dbReference type="Proteomes" id="UP001589867"/>
    </source>
</evidence>
<comment type="caution">
    <text evidence="2">The sequence shown here is derived from an EMBL/GenBank/DDBJ whole genome shotgun (WGS) entry which is preliminary data.</text>
</comment>
<dbReference type="Proteomes" id="UP001589867">
    <property type="component" value="Unassembled WGS sequence"/>
</dbReference>
<protein>
    <submittedName>
        <fullName evidence="2">Uncharacterized protein</fullName>
    </submittedName>
</protein>
<name>A0ABV6M4T0_9ACTN</name>
<feature type="region of interest" description="Disordered" evidence="1">
    <location>
        <begin position="32"/>
        <end position="52"/>
    </location>
</feature>
<keyword evidence="3" id="KW-1185">Reference proteome</keyword>
<evidence type="ECO:0000313" key="2">
    <source>
        <dbReference type="EMBL" id="MFC0529681.1"/>
    </source>
</evidence>
<gene>
    <name evidence="2" type="ORF">ACFFIA_18650</name>
</gene>
<organism evidence="2 3">
    <name type="scientific">Phytohabitans kaempferiae</name>
    <dbReference type="NCBI Taxonomy" id="1620943"/>
    <lineage>
        <taxon>Bacteria</taxon>
        <taxon>Bacillati</taxon>
        <taxon>Actinomycetota</taxon>
        <taxon>Actinomycetes</taxon>
        <taxon>Micromonosporales</taxon>
        <taxon>Micromonosporaceae</taxon>
    </lineage>
</organism>
<accession>A0ABV6M4T0</accession>
<dbReference type="RefSeq" id="WP_377252691.1">
    <property type="nucleotide sequence ID" value="NZ_JBHLUH010000038.1"/>
</dbReference>
<evidence type="ECO:0000256" key="1">
    <source>
        <dbReference type="SAM" id="MobiDB-lite"/>
    </source>
</evidence>
<sequence>MTAWDNHHPPHDHPDFDAYLDTLTEDDLATINATMPNTDNDAHNTENNIPEN</sequence>